<feature type="compositionally biased region" description="Polar residues" evidence="2">
    <location>
        <begin position="720"/>
        <end position="733"/>
    </location>
</feature>
<feature type="compositionally biased region" description="Low complexity" evidence="2">
    <location>
        <begin position="315"/>
        <end position="327"/>
    </location>
</feature>
<dbReference type="Proteomes" id="UP000095358">
    <property type="component" value="Unassembled WGS sequence"/>
</dbReference>
<dbReference type="PANTHER" id="PTHR37283">
    <property type="entry name" value="PH DOMAIN-CONTAINING PROTEIN YHR131C"/>
    <property type="match status" value="1"/>
</dbReference>
<dbReference type="EMBL" id="LPNN01000004">
    <property type="protein sequence ID" value="OEJ89122.1"/>
    <property type="molecule type" value="Genomic_DNA"/>
</dbReference>
<feature type="compositionally biased region" description="Basic and acidic residues" evidence="2">
    <location>
        <begin position="998"/>
        <end position="1007"/>
    </location>
</feature>
<name>A0A1E5RQE3_HANUV</name>
<dbReference type="STRING" id="29833.A0A1E5RQE3"/>
<gene>
    <name evidence="3" type="ORF">AWRI3580_g1671</name>
</gene>
<keyword evidence="4" id="KW-1185">Reference proteome</keyword>
<dbReference type="Gene3D" id="2.30.29.30">
    <property type="entry name" value="Pleckstrin-homology domain (PH domain)/Phosphotyrosine-binding domain (PTB)"/>
    <property type="match status" value="1"/>
</dbReference>
<feature type="compositionally biased region" description="Basic residues" evidence="2">
    <location>
        <begin position="950"/>
        <end position="961"/>
    </location>
</feature>
<evidence type="ECO:0000313" key="3">
    <source>
        <dbReference type="EMBL" id="OEJ89122.1"/>
    </source>
</evidence>
<sequence>MDYYTTLGSGSSSLSLSSEDLSVSNKKVNLLSHPLTKAQLEKAKGVIDNKLDINRNLPDKQAYIDKEGHIKVAKVTRYIPTNLILTKSGELVLKNAQQQVDYMNFIGESSSTGTENKKKNISNNENLNLQIQKLMNKVNQLSASINNTQQADTQESVINNPFINSTGDDGTFGNKSQASTPLTPIAKNFTSLNHNLIHSKSNNPFSSPAVSINAQKSNSEATIDAANTNNNLENKFLGNNNSHMTMEKGISGNSIIPSIVNNSNISTVTRSSAESVTSSAFIENNFPKYLNLNKPEYKLPTQSAPYVPKSAGSTSNKNANRNSSSAGKRIFSTINKKFKNSNNLPPGTSTNNDKEIYDKYSNQIKKKQTDWNSIDIRKYEGLLPWESHVELMQWVDPQPSFPPSYHKCNPQAMGKGSGVNFPIYEDDQNNNKSTAPPDYKPGIEGITVVAMKVEFLSPFDRAMMRSWKYYILELNSTQINFYHLDEELTNDIPNFWDGKDDSCQIREKEKNNDFSSYTDMYSVVNGKKVWTNNGTGFYNNSHVSGSTKDKNTEDYIMSKAENRQILQKLMNKPANYLTNERLCKSFSLQNSDFGIATDCNERAYILRVRCEMEQFSLSFSSVMDMINWSVYLSVGIGISLDLDERPYPNYRIVPIGSSRSRRRRQRRLREERRQRLLSEHEHRKKVFASAPITSVINNSSRKNSSGVAHKSSFMKLTSRLRSASHSSNNTTGVNIEASENRRNTLPDLNDHFLEDESSSLLELCSTIEADRRRRMSSTNLTISNNSIAETGSQASNSRNVENNIVEDAIEDEEDEDDHDYIEYEYDEYEYQEQHSEAYDDGSISRRPSEITNHSLSTINRVESDVLQNAVLSDDSRQIERENRRLMEEYTSLTIRRVLKEDEIEENANNNLHIPNYNKDSTQNTADIDRSNPALVLTHALTNITFAPSKKKNNTLASHKKTSSREISAQNLRSRSSSANLSSVKKILRHSKPSPSPSDSEKSNESSGKKFISKLFGKKTDSNKNIETSAKKNRSNSSGITVDNVITFTPNVRRKSLASTKRDVKFVNNGTSSREPTNPVFDHEESEILAEERNIMEDELQLEARDNDENQDMNEILGDPKVSPTLEGSENTYEREGLQVEEAGDYIYQPQKLELYSSTDRIARARGTSLSSVSPMNSETQKQRNRSASYHSQLMNYGNNSMDAHSDYKSQYDGDSKYIWSPPKKIMTKKKYIREAIGCIKPLLENETWHGKVISTPCLAPEYETNNPPISGVLEELGKIDLENSRNSSIFKYGFSQHDNKAKPKFKLILRRCKNHYLKQSVVGPSGYVRL</sequence>
<feature type="compositionally biased region" description="Low complexity" evidence="2">
    <location>
        <begin position="967"/>
        <end position="982"/>
    </location>
</feature>
<evidence type="ECO:0000256" key="1">
    <source>
        <dbReference type="SAM" id="Coils"/>
    </source>
</evidence>
<proteinExistence type="predicted"/>
<dbReference type="VEuPathDB" id="FungiDB:AWRI3580_g1671"/>
<comment type="caution">
    <text evidence="3">The sequence shown here is derived from an EMBL/GenBank/DDBJ whole genome shotgun (WGS) entry which is preliminary data.</text>
</comment>
<organism evidence="3 4">
    <name type="scientific">Hanseniaspora uvarum</name>
    <name type="common">Yeast</name>
    <name type="synonym">Kloeckera apiculata</name>
    <dbReference type="NCBI Taxonomy" id="29833"/>
    <lineage>
        <taxon>Eukaryota</taxon>
        <taxon>Fungi</taxon>
        <taxon>Dikarya</taxon>
        <taxon>Ascomycota</taxon>
        <taxon>Saccharomycotina</taxon>
        <taxon>Saccharomycetes</taxon>
        <taxon>Saccharomycodales</taxon>
        <taxon>Saccharomycodaceae</taxon>
        <taxon>Hanseniaspora</taxon>
    </lineage>
</organism>
<evidence type="ECO:0000313" key="4">
    <source>
        <dbReference type="Proteomes" id="UP000095358"/>
    </source>
</evidence>
<feature type="region of interest" description="Disordered" evidence="2">
    <location>
        <begin position="301"/>
        <end position="327"/>
    </location>
</feature>
<feature type="region of interest" description="Disordered" evidence="2">
    <location>
        <begin position="720"/>
        <end position="742"/>
    </location>
</feature>
<evidence type="ECO:0000256" key="2">
    <source>
        <dbReference type="SAM" id="MobiDB-lite"/>
    </source>
</evidence>
<dbReference type="PANTHER" id="PTHR37283:SF1">
    <property type="entry name" value="PH DOMAIN-CONTAINING PROTEIN YHR131C"/>
    <property type="match status" value="1"/>
</dbReference>
<feature type="coiled-coil region" evidence="1">
    <location>
        <begin position="117"/>
        <end position="151"/>
    </location>
</feature>
<dbReference type="OrthoDB" id="3972951at2759"/>
<feature type="region of interest" description="Disordered" evidence="2">
    <location>
        <begin position="950"/>
        <end position="1037"/>
    </location>
</feature>
<feature type="coiled-coil region" evidence="1">
    <location>
        <begin position="868"/>
        <end position="895"/>
    </location>
</feature>
<accession>A0A1E5RQE3</accession>
<protein>
    <submittedName>
        <fullName evidence="3">PH domain-containing protein</fullName>
    </submittedName>
</protein>
<keyword evidence="1" id="KW-0175">Coiled coil</keyword>
<dbReference type="InterPro" id="IPR011993">
    <property type="entry name" value="PH-like_dom_sf"/>
</dbReference>
<reference evidence="4" key="1">
    <citation type="journal article" date="2016" name="Genome Announc.">
        <title>Genome sequences of three species of Hanseniaspora isolated from spontaneous wine fermentations.</title>
        <authorList>
            <person name="Sternes P.R."/>
            <person name="Lee D."/>
            <person name="Kutyna D.R."/>
            <person name="Borneman A.R."/>
        </authorList>
    </citation>
    <scope>NUCLEOTIDE SEQUENCE [LARGE SCALE GENOMIC DNA]</scope>
    <source>
        <strain evidence="4">AWRI3580</strain>
    </source>
</reference>